<evidence type="ECO:0000256" key="1">
    <source>
        <dbReference type="SAM" id="Phobius"/>
    </source>
</evidence>
<dbReference type="Gene3D" id="3.40.50.1980">
    <property type="entry name" value="Nitrogenase molybdenum iron protein domain"/>
    <property type="match status" value="2"/>
</dbReference>
<comment type="caution">
    <text evidence="3">The sequence shown here is derived from an EMBL/GenBank/DDBJ whole genome shotgun (WGS) entry which is preliminary data.</text>
</comment>
<dbReference type="RefSeq" id="WP_310373427.1">
    <property type="nucleotide sequence ID" value="NZ_JAVDXT010000002.1"/>
</dbReference>
<sequence length="395" mass="43803">MKLRKPLLWIAGIAGTALALFYLFYTPSPVPSQAATGDAKKTTITDLAGRKVPVKIPVQRVILGEGRQLYLVAALDTDNPIQRIVGWRKDLVQADPDTYAQYRQKFPKIADIPSFGGFEEGSFDIEQAITQQPDAILLNIEAQRATEDAQYIEKLDALGIPVVYVDFRHNPMANTEPTMRLFGKLFGKEARAEELIAFRTAQIKRVTDVIAAHQPPRPKVFIERIGGYSEDCCLSFGDENFGRYVELAGGSNIAKTLIPATFGQLNPEQIIAANPDQIVVTSANWEAFAPGGKWIGVGPGADLAEARRKLQAYTARPAYAGVKANQDQAFHAIWHQFYNSPYQFIAIQQLAKWLHPDLFATLDPDASFRALHERFLPIAYTPGYFVSLKPQGTQP</sequence>
<protein>
    <submittedName>
        <fullName evidence="3">Iron complex transport system substrate-binding protein</fullName>
    </submittedName>
</protein>
<dbReference type="Pfam" id="PF01497">
    <property type="entry name" value="Peripla_BP_2"/>
    <property type="match status" value="1"/>
</dbReference>
<reference evidence="3 4" key="1">
    <citation type="submission" date="2023-07" db="EMBL/GenBank/DDBJ databases">
        <title>Sorghum-associated microbial communities from plants grown in Nebraska, USA.</title>
        <authorList>
            <person name="Schachtman D."/>
        </authorList>
    </citation>
    <scope>NUCLEOTIDE SEQUENCE [LARGE SCALE GENOMIC DNA]</scope>
    <source>
        <strain evidence="3 4">BE313</strain>
    </source>
</reference>
<dbReference type="PROSITE" id="PS50983">
    <property type="entry name" value="FE_B12_PBP"/>
    <property type="match status" value="1"/>
</dbReference>
<evidence type="ECO:0000313" key="4">
    <source>
        <dbReference type="Proteomes" id="UP001180487"/>
    </source>
</evidence>
<dbReference type="PANTHER" id="PTHR30535">
    <property type="entry name" value="VITAMIN B12-BINDING PROTEIN"/>
    <property type="match status" value="1"/>
</dbReference>
<proteinExistence type="predicted"/>
<gene>
    <name evidence="3" type="ORF">J2X19_002459</name>
</gene>
<dbReference type="SUPFAM" id="SSF53807">
    <property type="entry name" value="Helical backbone' metal receptor"/>
    <property type="match status" value="1"/>
</dbReference>
<dbReference type="CDD" id="cd01139">
    <property type="entry name" value="TroA_f"/>
    <property type="match status" value="1"/>
</dbReference>
<feature type="domain" description="Fe/B12 periplasmic-binding" evidence="2">
    <location>
        <begin position="60"/>
        <end position="362"/>
    </location>
</feature>
<keyword evidence="1" id="KW-0812">Transmembrane</keyword>
<dbReference type="EMBL" id="JAVDXT010000002">
    <property type="protein sequence ID" value="MDR7377780.1"/>
    <property type="molecule type" value="Genomic_DNA"/>
</dbReference>
<organism evidence="3 4">
    <name type="scientific">Rhodoferax ferrireducens</name>
    <dbReference type="NCBI Taxonomy" id="192843"/>
    <lineage>
        <taxon>Bacteria</taxon>
        <taxon>Pseudomonadati</taxon>
        <taxon>Pseudomonadota</taxon>
        <taxon>Betaproteobacteria</taxon>
        <taxon>Burkholderiales</taxon>
        <taxon>Comamonadaceae</taxon>
        <taxon>Rhodoferax</taxon>
    </lineage>
</organism>
<feature type="transmembrane region" description="Helical" evidence="1">
    <location>
        <begin position="7"/>
        <end position="25"/>
    </location>
</feature>
<name>A0ABU2C8W3_9BURK</name>
<dbReference type="PANTHER" id="PTHR30535:SF34">
    <property type="entry name" value="MOLYBDATE-BINDING PROTEIN MOLA"/>
    <property type="match status" value="1"/>
</dbReference>
<accession>A0ABU2C8W3</accession>
<keyword evidence="1" id="KW-1133">Transmembrane helix</keyword>
<evidence type="ECO:0000313" key="3">
    <source>
        <dbReference type="EMBL" id="MDR7377780.1"/>
    </source>
</evidence>
<dbReference type="Proteomes" id="UP001180487">
    <property type="component" value="Unassembled WGS sequence"/>
</dbReference>
<dbReference type="InterPro" id="IPR002491">
    <property type="entry name" value="ABC_transptr_periplasmic_BD"/>
</dbReference>
<keyword evidence="1" id="KW-0472">Membrane</keyword>
<evidence type="ECO:0000259" key="2">
    <source>
        <dbReference type="PROSITE" id="PS50983"/>
    </source>
</evidence>
<dbReference type="InterPro" id="IPR050902">
    <property type="entry name" value="ABC_Transporter_SBP"/>
</dbReference>
<keyword evidence="4" id="KW-1185">Reference proteome</keyword>